<keyword evidence="2" id="KW-0472">Membrane</keyword>
<evidence type="ECO:0000313" key="4">
    <source>
        <dbReference type="Proteomes" id="UP000198614"/>
    </source>
</evidence>
<gene>
    <name evidence="3" type="ORF">SAMN05216260_11379</name>
</gene>
<dbReference type="Proteomes" id="UP000198614">
    <property type="component" value="Unassembled WGS sequence"/>
</dbReference>
<keyword evidence="2" id="KW-0812">Transmembrane</keyword>
<keyword evidence="2" id="KW-1133">Transmembrane helix</keyword>
<feature type="region of interest" description="Disordered" evidence="1">
    <location>
        <begin position="56"/>
        <end position="93"/>
    </location>
</feature>
<dbReference type="EMBL" id="FNAX01000013">
    <property type="protein sequence ID" value="SDG00615.1"/>
    <property type="molecule type" value="Genomic_DNA"/>
</dbReference>
<feature type="transmembrane region" description="Helical" evidence="2">
    <location>
        <begin position="32"/>
        <end position="53"/>
    </location>
</feature>
<protein>
    <submittedName>
        <fullName evidence="3">Uncharacterized protein</fullName>
    </submittedName>
</protein>
<organism evidence="3 4">
    <name type="scientific">Streptomyces griseoaurantiacus</name>
    <dbReference type="NCBI Taxonomy" id="68213"/>
    <lineage>
        <taxon>Bacteria</taxon>
        <taxon>Bacillati</taxon>
        <taxon>Actinomycetota</taxon>
        <taxon>Actinomycetes</taxon>
        <taxon>Kitasatosporales</taxon>
        <taxon>Streptomycetaceae</taxon>
        <taxon>Streptomyces</taxon>
        <taxon>Streptomyces aurantiacus group</taxon>
    </lineage>
</organism>
<reference evidence="3 4" key="1">
    <citation type="submission" date="2016-10" db="EMBL/GenBank/DDBJ databases">
        <authorList>
            <person name="de Groot N.N."/>
        </authorList>
    </citation>
    <scope>NUCLEOTIDE SEQUENCE [LARGE SCALE GENOMIC DNA]</scope>
    <source>
        <strain evidence="3 4">CGMCC 4.1859</strain>
    </source>
</reference>
<name>A0A1G7QQ17_9ACTN</name>
<evidence type="ECO:0000313" key="3">
    <source>
        <dbReference type="EMBL" id="SDG00615.1"/>
    </source>
</evidence>
<evidence type="ECO:0000256" key="1">
    <source>
        <dbReference type="SAM" id="MobiDB-lite"/>
    </source>
</evidence>
<proteinExistence type="predicted"/>
<dbReference type="AlphaFoldDB" id="A0A1G7QQ17"/>
<accession>A0A1G7QQ17</accession>
<feature type="transmembrane region" description="Helical" evidence="2">
    <location>
        <begin position="9"/>
        <end position="26"/>
    </location>
</feature>
<evidence type="ECO:0000256" key="2">
    <source>
        <dbReference type="SAM" id="Phobius"/>
    </source>
</evidence>
<sequence length="93" mass="9427">MPRPTAAQLVYGFCTVLFSTLAMLLLSQASSVPGIAVIAVAALALGLFVALTVPAPRATRSPRPTEPVRAASRPTAGTSARASSGAVREPAKP</sequence>